<organism evidence="2 3">
    <name type="scientific">Candidatus Thiodictyon syntrophicum</name>
    <dbReference type="NCBI Taxonomy" id="1166950"/>
    <lineage>
        <taxon>Bacteria</taxon>
        <taxon>Pseudomonadati</taxon>
        <taxon>Pseudomonadota</taxon>
        <taxon>Gammaproteobacteria</taxon>
        <taxon>Chromatiales</taxon>
        <taxon>Chromatiaceae</taxon>
        <taxon>Thiodictyon</taxon>
    </lineage>
</organism>
<dbReference type="Gene3D" id="2.60.120.10">
    <property type="entry name" value="Jelly Rolls"/>
    <property type="match status" value="1"/>
</dbReference>
<dbReference type="Proteomes" id="UP000232638">
    <property type="component" value="Plasmid pTs417"/>
</dbReference>
<feature type="domain" description="Cupin type-2" evidence="1">
    <location>
        <begin position="51"/>
        <end position="118"/>
    </location>
</feature>
<dbReference type="AlphaFoldDB" id="A0A2K8UHR3"/>
<geneLocation type="plasmid" evidence="3">
    <name>pts417</name>
</geneLocation>
<accession>A0A2K8UHR3</accession>
<dbReference type="SUPFAM" id="SSF51182">
    <property type="entry name" value="RmlC-like cupins"/>
    <property type="match status" value="1"/>
</dbReference>
<sequence length="149" mass="16260">MSDSPVRRSLPGQRWAGIDLLDYKPSGSAPFKAITRQVLVGDETLAAELRYFEIAAGGHSTLERHAHAHAVLVLIGRGACLVGQGVHSLGPHDLLRVPPWTWHQLRADPDAPLGFLCLVNRERDRPVLPTAHDLEGLRADPVAAAFMRV</sequence>
<dbReference type="EMBL" id="CP020371">
    <property type="protein sequence ID" value="AUB85085.1"/>
    <property type="molecule type" value="Genomic_DNA"/>
</dbReference>
<proteinExistence type="predicted"/>
<dbReference type="OrthoDB" id="1551122at2"/>
<gene>
    <name evidence="2" type="ORF">THSYN_29580</name>
</gene>
<evidence type="ECO:0000259" key="1">
    <source>
        <dbReference type="Pfam" id="PF07883"/>
    </source>
</evidence>
<dbReference type="RefSeq" id="WP_100922737.1">
    <property type="nucleotide sequence ID" value="NZ_CP020371.1"/>
</dbReference>
<dbReference type="InterPro" id="IPR011051">
    <property type="entry name" value="RmlC_Cupin_sf"/>
</dbReference>
<evidence type="ECO:0000313" key="3">
    <source>
        <dbReference type="Proteomes" id="UP000232638"/>
    </source>
</evidence>
<protein>
    <submittedName>
        <fullName evidence="2">Cupin</fullName>
    </submittedName>
</protein>
<dbReference type="CDD" id="cd02222">
    <property type="entry name" value="cupin_TM1459-like"/>
    <property type="match status" value="1"/>
</dbReference>
<dbReference type="InterPro" id="IPR013096">
    <property type="entry name" value="Cupin_2"/>
</dbReference>
<dbReference type="InterPro" id="IPR014710">
    <property type="entry name" value="RmlC-like_jellyroll"/>
</dbReference>
<reference evidence="2 3" key="1">
    <citation type="submission" date="2017-03" db="EMBL/GenBank/DDBJ databases">
        <title>Complete genome sequence of Candidatus 'Thiodictyon syntrophicum' sp. nov. strain Cad16T, a photolithoautotroph purple sulfur bacterium isolated from an alpine meromictic lake.</title>
        <authorList>
            <person name="Luedin S.M."/>
            <person name="Pothier J.F."/>
            <person name="Danza F."/>
            <person name="Storelli N."/>
            <person name="Wittwer M."/>
            <person name="Tonolla M."/>
        </authorList>
    </citation>
    <scope>NUCLEOTIDE SEQUENCE [LARGE SCALE GENOMIC DNA]</scope>
    <source>
        <strain evidence="2 3">Cad16T</strain>
        <plasmid evidence="3">Plasmid pts417</plasmid>
    </source>
</reference>
<keyword evidence="3" id="KW-1185">Reference proteome</keyword>
<name>A0A2K8UHR3_9GAMM</name>
<dbReference type="Pfam" id="PF07883">
    <property type="entry name" value="Cupin_2"/>
    <property type="match status" value="1"/>
</dbReference>
<dbReference type="KEGG" id="tsy:THSYN_29580"/>
<evidence type="ECO:0000313" key="2">
    <source>
        <dbReference type="EMBL" id="AUB85085.1"/>
    </source>
</evidence>
<keyword evidence="2" id="KW-0614">Plasmid</keyword>